<dbReference type="EMBL" id="GBXM01019639">
    <property type="protein sequence ID" value="JAH88938.1"/>
    <property type="molecule type" value="Transcribed_RNA"/>
</dbReference>
<reference evidence="1" key="2">
    <citation type="journal article" date="2015" name="Fish Shellfish Immunol.">
        <title>Early steps in the European eel (Anguilla anguilla)-Vibrio vulnificus interaction in the gills: Role of the RtxA13 toxin.</title>
        <authorList>
            <person name="Callol A."/>
            <person name="Pajuelo D."/>
            <person name="Ebbesson L."/>
            <person name="Teles M."/>
            <person name="MacKenzie S."/>
            <person name="Amaro C."/>
        </authorList>
    </citation>
    <scope>NUCLEOTIDE SEQUENCE</scope>
</reference>
<accession>A0A0E9WHI1</accession>
<reference evidence="1" key="1">
    <citation type="submission" date="2014-11" db="EMBL/GenBank/DDBJ databases">
        <authorList>
            <person name="Amaro Gonzalez C."/>
        </authorList>
    </citation>
    <scope>NUCLEOTIDE SEQUENCE</scope>
</reference>
<dbReference type="AlphaFoldDB" id="A0A0E9WHI1"/>
<proteinExistence type="predicted"/>
<name>A0A0E9WHI1_ANGAN</name>
<protein>
    <submittedName>
        <fullName evidence="1">Uncharacterized protein</fullName>
    </submittedName>
</protein>
<sequence>MQNRSRCYHLRSINTHAATCPCRIYCSHGPIYGMTALREADCLCFISLFGRETLTKMKSW</sequence>
<evidence type="ECO:0000313" key="1">
    <source>
        <dbReference type="EMBL" id="JAH88938.1"/>
    </source>
</evidence>
<organism evidence="1">
    <name type="scientific">Anguilla anguilla</name>
    <name type="common">European freshwater eel</name>
    <name type="synonym">Muraena anguilla</name>
    <dbReference type="NCBI Taxonomy" id="7936"/>
    <lineage>
        <taxon>Eukaryota</taxon>
        <taxon>Metazoa</taxon>
        <taxon>Chordata</taxon>
        <taxon>Craniata</taxon>
        <taxon>Vertebrata</taxon>
        <taxon>Euteleostomi</taxon>
        <taxon>Actinopterygii</taxon>
        <taxon>Neopterygii</taxon>
        <taxon>Teleostei</taxon>
        <taxon>Anguilliformes</taxon>
        <taxon>Anguillidae</taxon>
        <taxon>Anguilla</taxon>
    </lineage>
</organism>